<comment type="subcellular location">
    <subcellularLocation>
        <location evidence="5 6">Cytoplasm</location>
    </subcellularLocation>
</comment>
<dbReference type="EMBL" id="KZ992429">
    <property type="protein sequence ID" value="RKP11029.1"/>
    <property type="molecule type" value="Genomic_DNA"/>
</dbReference>
<comment type="pathway">
    <text evidence="5 6">tRNA modification; 5-methoxycarbonylmethyl-2-thiouridine-tRNA biosynthesis.</text>
</comment>
<dbReference type="OrthoDB" id="10248987at2759"/>
<keyword evidence="4 5" id="KW-0833">Ubl conjugation pathway</keyword>
<dbReference type="GO" id="GO:0032447">
    <property type="term" value="P:protein urmylation"/>
    <property type="evidence" value="ECO:0007669"/>
    <property type="project" value="UniProtKB-UniRule"/>
</dbReference>
<gene>
    <name evidence="5" type="primary">URM1</name>
    <name evidence="7" type="ORF">THASP1DRAFT_27202</name>
</gene>
<organism evidence="7 8">
    <name type="scientific">Thamnocephalis sphaerospora</name>
    <dbReference type="NCBI Taxonomy" id="78915"/>
    <lineage>
        <taxon>Eukaryota</taxon>
        <taxon>Fungi</taxon>
        <taxon>Fungi incertae sedis</taxon>
        <taxon>Zoopagomycota</taxon>
        <taxon>Zoopagomycotina</taxon>
        <taxon>Zoopagomycetes</taxon>
        <taxon>Zoopagales</taxon>
        <taxon>Sigmoideomycetaceae</taxon>
        <taxon>Thamnocephalis</taxon>
    </lineage>
</organism>
<name>A0A4V1IXH0_9FUNG</name>
<evidence type="ECO:0000313" key="7">
    <source>
        <dbReference type="EMBL" id="RKP11029.1"/>
    </source>
</evidence>
<sequence length="87" mass="10105">MELLFDQQHTVKVQLPAKEGNFSIRELLPWIRDKLLRERPELFMQGDTVRPGVLVLINDVDWELEGELEYQIAEGDRITFISTLHGG</sequence>
<evidence type="ECO:0000256" key="6">
    <source>
        <dbReference type="RuleBase" id="RU361182"/>
    </source>
</evidence>
<dbReference type="InterPro" id="IPR012675">
    <property type="entry name" value="Beta-grasp_dom_sf"/>
</dbReference>
<dbReference type="UniPathway" id="UPA00988"/>
<keyword evidence="8" id="KW-1185">Reference proteome</keyword>
<dbReference type="AlphaFoldDB" id="A0A4V1IXH0"/>
<dbReference type="PIRSF" id="PIRSF037379">
    <property type="entry name" value="Ubiquitin-related_modifier_1"/>
    <property type="match status" value="1"/>
</dbReference>
<dbReference type="InterPro" id="IPR016155">
    <property type="entry name" value="Mopterin_synth/thiamin_S_b"/>
</dbReference>
<proteinExistence type="inferred from homology"/>
<dbReference type="GO" id="GO:0002098">
    <property type="term" value="P:tRNA wobble uridine modification"/>
    <property type="evidence" value="ECO:0007669"/>
    <property type="project" value="UniProtKB-UniRule"/>
</dbReference>
<keyword evidence="3 5" id="KW-0819">tRNA processing</keyword>
<dbReference type="Proteomes" id="UP000271241">
    <property type="component" value="Unassembled WGS sequence"/>
</dbReference>
<dbReference type="GO" id="GO:0034227">
    <property type="term" value="P:tRNA thio-modification"/>
    <property type="evidence" value="ECO:0007669"/>
    <property type="project" value="UniProtKB-UniRule"/>
</dbReference>
<feature type="cross-link" description="Glycyl lysine isopeptide (Gly-Lys) (interchain with K-? in acceptor proteins)" evidence="5">
    <location>
        <position position="87"/>
    </location>
</feature>
<comment type="similarity">
    <text evidence="5 6">Belongs to the URM1 family.</text>
</comment>
<evidence type="ECO:0000256" key="3">
    <source>
        <dbReference type="ARBA" id="ARBA00022694"/>
    </source>
</evidence>
<comment type="PTM">
    <text evidence="5">C-terminal thiocarboxylation occurs in 2 steps, it is first acyl-adenylated (-COAMP) via the hesA/moeB/thiF part of UBA4, then thiocarboxylated (-COSH) via the rhodanese domain of UBA4.</text>
</comment>
<evidence type="ECO:0000313" key="8">
    <source>
        <dbReference type="Proteomes" id="UP000271241"/>
    </source>
</evidence>
<dbReference type="SUPFAM" id="SSF54285">
    <property type="entry name" value="MoaD/ThiS"/>
    <property type="match status" value="1"/>
</dbReference>
<evidence type="ECO:0000256" key="4">
    <source>
        <dbReference type="ARBA" id="ARBA00022786"/>
    </source>
</evidence>
<dbReference type="CDD" id="cd01764">
    <property type="entry name" value="Ubl_Urm1"/>
    <property type="match status" value="1"/>
</dbReference>
<dbReference type="STRING" id="78915.A0A4V1IXH0"/>
<dbReference type="Gene3D" id="3.10.20.30">
    <property type="match status" value="1"/>
</dbReference>
<dbReference type="GO" id="GO:0005829">
    <property type="term" value="C:cytosol"/>
    <property type="evidence" value="ECO:0007669"/>
    <property type="project" value="UniProtKB-UniRule"/>
</dbReference>
<dbReference type="PANTHER" id="PTHR14986">
    <property type="entry name" value="RURM1 PROTEIN"/>
    <property type="match status" value="1"/>
</dbReference>
<keyword evidence="2 5" id="KW-1017">Isopeptide bond</keyword>
<feature type="modified residue" description="1-thioglycine" evidence="5">
    <location>
        <position position="87"/>
    </location>
</feature>
<dbReference type="HAMAP" id="MF_03048">
    <property type="entry name" value="Urm1"/>
    <property type="match status" value="1"/>
</dbReference>
<dbReference type="Pfam" id="PF09138">
    <property type="entry name" value="Urm1"/>
    <property type="match status" value="1"/>
</dbReference>
<evidence type="ECO:0000256" key="5">
    <source>
        <dbReference type="HAMAP-Rule" id="MF_03048"/>
    </source>
</evidence>
<reference evidence="8" key="1">
    <citation type="journal article" date="2018" name="Nat. Microbiol.">
        <title>Leveraging single-cell genomics to expand the fungal tree of life.</title>
        <authorList>
            <person name="Ahrendt S.R."/>
            <person name="Quandt C.A."/>
            <person name="Ciobanu D."/>
            <person name="Clum A."/>
            <person name="Salamov A."/>
            <person name="Andreopoulos B."/>
            <person name="Cheng J.F."/>
            <person name="Woyke T."/>
            <person name="Pelin A."/>
            <person name="Henrissat B."/>
            <person name="Reynolds N.K."/>
            <person name="Benny G.L."/>
            <person name="Smith M.E."/>
            <person name="James T.Y."/>
            <person name="Grigoriev I.V."/>
        </authorList>
    </citation>
    <scope>NUCLEOTIDE SEQUENCE [LARGE SCALE GENOMIC DNA]</scope>
    <source>
        <strain evidence="8">RSA 1356</strain>
    </source>
</reference>
<dbReference type="InterPro" id="IPR015221">
    <property type="entry name" value="Urm1"/>
</dbReference>
<accession>A0A4V1IXH0</accession>
<evidence type="ECO:0000256" key="1">
    <source>
        <dbReference type="ARBA" id="ARBA00022490"/>
    </source>
</evidence>
<keyword evidence="1 5" id="KW-0963">Cytoplasm</keyword>
<evidence type="ECO:0000256" key="2">
    <source>
        <dbReference type="ARBA" id="ARBA00022499"/>
    </source>
</evidence>
<comment type="function">
    <text evidence="5">Acts as a sulfur carrier required for 2-thiolation of mcm(5)S(2)U at tRNA wobble positions of cytosolic tRNA(Lys), tRNA(Glu) and tRNA(Gln). Serves as sulfur donor in tRNA 2-thiolation reaction by being thiocarboxylated (-COSH) at its C-terminus by the MOCS3 homolog UBA4. The sulfur is then transferred to tRNA to form 2-thiolation of mcm(5)S(2)U. Prior mcm(5) tRNA modification by the elongator complex is required for 2-thiolation. Also acts as a ubiquitin-like protein (UBL) that is covalently conjugated via an isopeptide bond to lysine residues of target proteins such as AHP1. The thiocarboxylated form serves as substrate for conjugation and oxidative stress specifically induces the formation of UBL-protein conjugates.</text>
</comment>
<protein>
    <recommendedName>
        <fullName evidence="5 6">Ubiquitin-related modifier 1</fullName>
    </recommendedName>
</protein>